<dbReference type="EMBL" id="JRKI01000026">
    <property type="protein sequence ID" value="KIZ16665.1"/>
    <property type="molecule type" value="Genomic_DNA"/>
</dbReference>
<keyword evidence="2" id="KW-1185">Reference proteome</keyword>
<name>A0A0D7CLC8_9ACTN</name>
<accession>A0A0D7CLC8</accession>
<sequence>MDWATLVATVSGGLVAISGTVLADHLRHRHDSDRGVETRRRAVYIEFITAAGACHTRLRQIAQAPQAEVDLDAATRAALNDAELYEVRERLFIDATTAVAGAGQAMFERLGALRRAVAAGAAQNSRAFHDAYHPYLAAVWAYRVAVRKELEGLPLSPGDFGWEEWDSRDRCALCAGTGAGAGAGTGAGG</sequence>
<evidence type="ECO:0000313" key="1">
    <source>
        <dbReference type="EMBL" id="KIZ16665.1"/>
    </source>
</evidence>
<organism evidence="1 2">
    <name type="scientific">Streptomyces natalensis ATCC 27448</name>
    <dbReference type="NCBI Taxonomy" id="1240678"/>
    <lineage>
        <taxon>Bacteria</taxon>
        <taxon>Bacillati</taxon>
        <taxon>Actinomycetota</taxon>
        <taxon>Actinomycetes</taxon>
        <taxon>Kitasatosporales</taxon>
        <taxon>Streptomycetaceae</taxon>
        <taxon>Streptomyces</taxon>
    </lineage>
</organism>
<proteinExistence type="predicted"/>
<comment type="caution">
    <text evidence="1">The sequence shown here is derived from an EMBL/GenBank/DDBJ whole genome shotgun (WGS) entry which is preliminary data.</text>
</comment>
<dbReference type="Proteomes" id="UP000032458">
    <property type="component" value="Unassembled WGS sequence"/>
</dbReference>
<evidence type="ECO:0000313" key="2">
    <source>
        <dbReference type="Proteomes" id="UP000032458"/>
    </source>
</evidence>
<dbReference type="RefSeq" id="WP_030068671.1">
    <property type="nucleotide sequence ID" value="NZ_JRKI01000026.1"/>
</dbReference>
<reference evidence="1 2" key="1">
    <citation type="submission" date="2014-09" db="EMBL/GenBank/DDBJ databases">
        <title>Draft genome sequence of Streptomyces natalensis ATCC 27448, producer of the antifungal pimaricin.</title>
        <authorList>
            <person name="Mendes M.V."/>
            <person name="Beites T."/>
            <person name="Pires S."/>
            <person name="Santos C.L."/>
            <person name="Moradas-Ferreira P."/>
        </authorList>
    </citation>
    <scope>NUCLEOTIDE SEQUENCE [LARGE SCALE GENOMIC DNA]</scope>
    <source>
        <strain evidence="1 2">ATCC 27448</strain>
    </source>
</reference>
<gene>
    <name evidence="1" type="ORF">SNA_16715</name>
</gene>
<dbReference type="AlphaFoldDB" id="A0A0D7CLC8"/>
<dbReference type="PATRIC" id="fig|1240678.4.peg.3516"/>
<protein>
    <submittedName>
        <fullName evidence="1">CchlQ</fullName>
    </submittedName>
</protein>